<dbReference type="EMBL" id="CP043641">
    <property type="protein sequence ID" value="QNE36170.1"/>
    <property type="molecule type" value="Genomic_DNA"/>
</dbReference>
<dbReference type="RefSeq" id="WP_185275615.1">
    <property type="nucleotide sequence ID" value="NZ_CP043641.1"/>
</dbReference>
<dbReference type="KEGG" id="lse:F1C12_14315"/>
<gene>
    <name evidence="1" type="ORF">F1C12_14315</name>
</gene>
<accession>A0A7G6YCF5</accession>
<name>A0A7G6YCF5_9MICO</name>
<protein>
    <submittedName>
        <fullName evidence="1">Uncharacterized protein</fullName>
    </submittedName>
</protein>
<evidence type="ECO:0000313" key="2">
    <source>
        <dbReference type="Proteomes" id="UP000515511"/>
    </source>
</evidence>
<proteinExistence type="predicted"/>
<evidence type="ECO:0000313" key="1">
    <source>
        <dbReference type="EMBL" id="QNE36170.1"/>
    </source>
</evidence>
<organism evidence="1 2">
    <name type="scientific">Leifsonia shinshuensis</name>
    <dbReference type="NCBI Taxonomy" id="150026"/>
    <lineage>
        <taxon>Bacteria</taxon>
        <taxon>Bacillati</taxon>
        <taxon>Actinomycetota</taxon>
        <taxon>Actinomycetes</taxon>
        <taxon>Micrococcales</taxon>
        <taxon>Microbacteriaceae</taxon>
        <taxon>Leifsonia</taxon>
    </lineage>
</organism>
<reference evidence="2" key="1">
    <citation type="submission" date="2019-09" db="EMBL/GenBank/DDBJ databases">
        <title>Antimicrobial potential of Antarctic Bacteria.</title>
        <authorList>
            <person name="Benaud N."/>
            <person name="Edwards R.J."/>
            <person name="Ferrari B.C."/>
        </authorList>
    </citation>
    <scope>NUCLEOTIDE SEQUENCE [LARGE SCALE GENOMIC DNA]</scope>
    <source>
        <strain evidence="2">INR9</strain>
    </source>
</reference>
<dbReference type="AlphaFoldDB" id="A0A7G6YCF5"/>
<sequence>MSEDVPVLSEPLFDVFASGSWIFLPAGPARGVAMELEAEILDEQFSWCENPHLGEGSGLLVLTSAMNGWMLLHGATETVGWAAGLLSEQRDLYRATIDVRLPAMSWSFLERGAPTRSVSVELGDDGGLVTRTSGHPLPFESDGLDLPGTGAGFDAFFYPVAILGEHGVTLRDLEVALDRPSVTLRVS</sequence>
<dbReference type="Proteomes" id="UP000515511">
    <property type="component" value="Chromosome"/>
</dbReference>